<dbReference type="AlphaFoldDB" id="A0A1S9T747"/>
<keyword evidence="1" id="KW-0472">Membrane</keyword>
<evidence type="ECO:0000313" key="2">
    <source>
        <dbReference type="EMBL" id="OOR05854.1"/>
    </source>
</evidence>
<organism evidence="2 3">
    <name type="scientific">Bacillus cereus</name>
    <dbReference type="NCBI Taxonomy" id="1396"/>
    <lineage>
        <taxon>Bacteria</taxon>
        <taxon>Bacillati</taxon>
        <taxon>Bacillota</taxon>
        <taxon>Bacilli</taxon>
        <taxon>Bacillales</taxon>
        <taxon>Bacillaceae</taxon>
        <taxon>Bacillus</taxon>
        <taxon>Bacillus cereus group</taxon>
    </lineage>
</organism>
<evidence type="ECO:0000256" key="1">
    <source>
        <dbReference type="SAM" id="Phobius"/>
    </source>
</evidence>
<evidence type="ECO:0000313" key="3">
    <source>
        <dbReference type="Proteomes" id="UP000190906"/>
    </source>
</evidence>
<dbReference type="PANTHER" id="PTHR37305">
    <property type="entry name" value="INTEGRAL MEMBRANE PROTEIN-RELATED"/>
    <property type="match status" value="1"/>
</dbReference>
<comment type="caution">
    <text evidence="2">The sequence shown here is derived from an EMBL/GenBank/DDBJ whole genome shotgun (WGS) entry which is preliminary data.</text>
</comment>
<protein>
    <submittedName>
        <fullName evidence="2">ABC transporter permease</fullName>
    </submittedName>
</protein>
<feature type="transmembrane region" description="Helical" evidence="1">
    <location>
        <begin position="173"/>
        <end position="194"/>
    </location>
</feature>
<reference evidence="2 3" key="1">
    <citation type="submission" date="2017-01" db="EMBL/GenBank/DDBJ databases">
        <title>Bacillus cereus isolates.</title>
        <authorList>
            <person name="Beno S.M."/>
        </authorList>
    </citation>
    <scope>NUCLEOTIDE SEQUENCE [LARGE SCALE GENOMIC DNA]</scope>
    <source>
        <strain evidence="2 3">FSL H8-0485</strain>
    </source>
</reference>
<feature type="transmembrane region" description="Helical" evidence="1">
    <location>
        <begin position="18"/>
        <end position="36"/>
    </location>
</feature>
<feature type="transmembrane region" description="Helical" evidence="1">
    <location>
        <begin position="233"/>
        <end position="252"/>
    </location>
</feature>
<dbReference type="Proteomes" id="UP000190906">
    <property type="component" value="Unassembled WGS sequence"/>
</dbReference>
<dbReference type="Pfam" id="PF12730">
    <property type="entry name" value="ABC2_membrane_4"/>
    <property type="match status" value="1"/>
</dbReference>
<feature type="transmembrane region" description="Helical" evidence="1">
    <location>
        <begin position="149"/>
        <end position="166"/>
    </location>
</feature>
<keyword evidence="1" id="KW-1133">Transmembrane helix</keyword>
<feature type="transmembrane region" description="Helical" evidence="1">
    <location>
        <begin position="96"/>
        <end position="129"/>
    </location>
</feature>
<accession>A0A1S9T747</accession>
<dbReference type="RefSeq" id="WP_078205830.1">
    <property type="nucleotide sequence ID" value="NZ_MUAJ01000080.1"/>
</dbReference>
<name>A0A1S9T747_BACCE</name>
<proteinExistence type="predicted"/>
<keyword evidence="1" id="KW-0812">Transmembrane</keyword>
<dbReference type="PANTHER" id="PTHR37305:SF1">
    <property type="entry name" value="MEMBRANE PROTEIN"/>
    <property type="match status" value="1"/>
</dbReference>
<sequence>MLHLIQNEFLKLHAKKSMYIFIGMLVVLELVAIFAFKPWVPSEERFASFLSFSNTIFGMITMLTTIFGITLASRTITDEFQKGTIKQLLIRPRKRIAILFSKYITVLLVVIVVCIISLVVSMLMGFIVFGGDKEELTIGILLKIVTYKIFPMLFYTTVAFFLANVFRKSVLSLIITLFMFFLQGVILTVLPMMFKGAAKFFVFLHLNLEMYDSNLLINGGIKPPFADFNFTTSLLFVIIHFVVLLIASSTLFQKRDVL</sequence>
<gene>
    <name evidence="2" type="ORF">BW897_31210</name>
</gene>
<dbReference type="EMBL" id="MUAJ01000080">
    <property type="protein sequence ID" value="OOR05854.1"/>
    <property type="molecule type" value="Genomic_DNA"/>
</dbReference>
<feature type="transmembrane region" description="Helical" evidence="1">
    <location>
        <begin position="56"/>
        <end position="76"/>
    </location>
</feature>